<accession>A0A118JRS2</accession>
<dbReference type="CDD" id="cd00167">
    <property type="entry name" value="SANT"/>
    <property type="match status" value="2"/>
</dbReference>
<keyword evidence="9" id="KW-0371">Homeobox</keyword>
<sequence length="272" mass="31415">MEEIGRSCPRGHWRPAEDEKLRQLVQQYGPQNWNTIAEKLQGRSGKSCRLRWFNQLDPRINRGPFTQEEEERLLAAHRLQGNKWALISRLFPGRTDNAVKNHWHVIMARKQREKSKLFDSGFHQRPLSSDEDSSSNYFMKYENGGKEKITSWSCMIPSTMSAAERSSSIEFIGKEEGKGCFNSRMYHHSNSEVSNSSPDHSFFRNYVGVYRVASDCQARKKATFLSPFGSCCRNLQSLVKIRDTIQQERENDETIDHKDIPFIDFLGVGISS</sequence>
<dbReference type="InterPro" id="IPR017930">
    <property type="entry name" value="Myb_dom"/>
</dbReference>
<dbReference type="FunFam" id="1.10.10.60:FF:000060">
    <property type="entry name" value="MYB transcription factor"/>
    <property type="match status" value="1"/>
</dbReference>
<evidence type="ECO:0000313" key="10">
    <source>
        <dbReference type="Proteomes" id="UP000243975"/>
    </source>
</evidence>
<dbReference type="PANTHER" id="PTHR45614:SF221">
    <property type="entry name" value="MYB DOMAIN PROTEIN 110"/>
    <property type="match status" value="1"/>
</dbReference>
<evidence type="ECO:0000256" key="5">
    <source>
        <dbReference type="ARBA" id="ARBA00023163"/>
    </source>
</evidence>
<keyword evidence="3" id="KW-0805">Transcription regulation</keyword>
<dbReference type="Gene3D" id="1.10.10.60">
    <property type="entry name" value="Homeodomain-like"/>
    <property type="match status" value="2"/>
</dbReference>
<dbReference type="SMART" id="SM00717">
    <property type="entry name" value="SANT"/>
    <property type="match status" value="2"/>
</dbReference>
<name>A0A118JRS2_CYNCS</name>
<evidence type="ECO:0000256" key="6">
    <source>
        <dbReference type="ARBA" id="ARBA00023242"/>
    </source>
</evidence>
<feature type="domain" description="Myb-like" evidence="7">
    <location>
        <begin position="57"/>
        <end position="107"/>
    </location>
</feature>
<comment type="subcellular location">
    <subcellularLocation>
        <location evidence="1">Nucleus</location>
    </subcellularLocation>
</comment>
<gene>
    <name evidence="9" type="ORF">Ccrd_025416</name>
</gene>
<proteinExistence type="predicted"/>
<evidence type="ECO:0000256" key="3">
    <source>
        <dbReference type="ARBA" id="ARBA00023015"/>
    </source>
</evidence>
<dbReference type="AlphaFoldDB" id="A0A118JRS2"/>
<dbReference type="PANTHER" id="PTHR45614">
    <property type="entry name" value="MYB PROTEIN-RELATED"/>
    <property type="match status" value="1"/>
</dbReference>
<dbReference type="OrthoDB" id="2143914at2759"/>
<dbReference type="GO" id="GO:0000981">
    <property type="term" value="F:DNA-binding transcription factor activity, RNA polymerase II-specific"/>
    <property type="evidence" value="ECO:0007669"/>
    <property type="project" value="TreeGrafter"/>
</dbReference>
<comment type="caution">
    <text evidence="9">The sequence shown here is derived from an EMBL/GenBank/DDBJ whole genome shotgun (WGS) entry which is preliminary data.</text>
</comment>
<dbReference type="Proteomes" id="UP000243975">
    <property type="component" value="Unassembled WGS sequence"/>
</dbReference>
<evidence type="ECO:0000259" key="8">
    <source>
        <dbReference type="PROSITE" id="PS51294"/>
    </source>
</evidence>
<protein>
    <submittedName>
        <fullName evidence="9">Homeodomain-like protein</fullName>
    </submittedName>
</protein>
<dbReference type="OMA" id="DETIDHK"/>
<feature type="domain" description="HTH myb-type" evidence="8">
    <location>
        <begin position="5"/>
        <end position="56"/>
    </location>
</feature>
<evidence type="ECO:0000256" key="1">
    <source>
        <dbReference type="ARBA" id="ARBA00004123"/>
    </source>
</evidence>
<evidence type="ECO:0000259" key="7">
    <source>
        <dbReference type="PROSITE" id="PS50090"/>
    </source>
</evidence>
<dbReference type="GO" id="GO:0005634">
    <property type="term" value="C:nucleus"/>
    <property type="evidence" value="ECO:0007669"/>
    <property type="project" value="UniProtKB-SubCell"/>
</dbReference>
<dbReference type="Pfam" id="PF13921">
    <property type="entry name" value="Myb_DNA-bind_6"/>
    <property type="match status" value="1"/>
</dbReference>
<dbReference type="GO" id="GO:0000978">
    <property type="term" value="F:RNA polymerase II cis-regulatory region sequence-specific DNA binding"/>
    <property type="evidence" value="ECO:0007669"/>
    <property type="project" value="TreeGrafter"/>
</dbReference>
<dbReference type="PROSITE" id="PS50090">
    <property type="entry name" value="MYB_LIKE"/>
    <property type="match status" value="2"/>
</dbReference>
<keyword evidence="4 9" id="KW-0238">DNA-binding</keyword>
<dbReference type="Gramene" id="KVH87027">
    <property type="protein sequence ID" value="KVH87027"/>
    <property type="gene ID" value="Ccrd_025416"/>
</dbReference>
<feature type="domain" description="Myb-like" evidence="7">
    <location>
        <begin position="10"/>
        <end position="56"/>
    </location>
</feature>
<evidence type="ECO:0000256" key="2">
    <source>
        <dbReference type="ARBA" id="ARBA00022737"/>
    </source>
</evidence>
<organism evidence="9 10">
    <name type="scientific">Cynara cardunculus var. scolymus</name>
    <name type="common">Globe artichoke</name>
    <name type="synonym">Cynara scolymus</name>
    <dbReference type="NCBI Taxonomy" id="59895"/>
    <lineage>
        <taxon>Eukaryota</taxon>
        <taxon>Viridiplantae</taxon>
        <taxon>Streptophyta</taxon>
        <taxon>Embryophyta</taxon>
        <taxon>Tracheophyta</taxon>
        <taxon>Spermatophyta</taxon>
        <taxon>Magnoliopsida</taxon>
        <taxon>eudicotyledons</taxon>
        <taxon>Gunneridae</taxon>
        <taxon>Pentapetalae</taxon>
        <taxon>asterids</taxon>
        <taxon>campanulids</taxon>
        <taxon>Asterales</taxon>
        <taxon>Asteraceae</taxon>
        <taxon>Carduoideae</taxon>
        <taxon>Cardueae</taxon>
        <taxon>Carduinae</taxon>
        <taxon>Cynara</taxon>
    </lineage>
</organism>
<feature type="domain" description="HTH myb-type" evidence="8">
    <location>
        <begin position="57"/>
        <end position="111"/>
    </location>
</feature>
<dbReference type="InterPro" id="IPR050560">
    <property type="entry name" value="MYB_TF"/>
</dbReference>
<reference evidence="9 10" key="1">
    <citation type="journal article" date="2016" name="Sci. Rep.">
        <title>The genome sequence of the outbreeding globe artichoke constructed de novo incorporating a phase-aware low-pass sequencing strategy of F1 progeny.</title>
        <authorList>
            <person name="Scaglione D."/>
            <person name="Reyes-Chin-Wo S."/>
            <person name="Acquadro A."/>
            <person name="Froenicke L."/>
            <person name="Portis E."/>
            <person name="Beitel C."/>
            <person name="Tirone M."/>
            <person name="Mauro R."/>
            <person name="Lo Monaco A."/>
            <person name="Mauromicale G."/>
            <person name="Faccioli P."/>
            <person name="Cattivelli L."/>
            <person name="Rieseberg L."/>
            <person name="Michelmore R."/>
            <person name="Lanteri S."/>
        </authorList>
    </citation>
    <scope>NUCLEOTIDE SEQUENCE [LARGE SCALE GENOMIC DNA]</scope>
    <source>
        <strain evidence="9">2C</strain>
    </source>
</reference>
<evidence type="ECO:0000313" key="9">
    <source>
        <dbReference type="EMBL" id="KVH87027.1"/>
    </source>
</evidence>
<dbReference type="SUPFAM" id="SSF46689">
    <property type="entry name" value="Homeodomain-like"/>
    <property type="match status" value="1"/>
</dbReference>
<keyword evidence="10" id="KW-1185">Reference proteome</keyword>
<keyword evidence="5" id="KW-0804">Transcription</keyword>
<dbReference type="EMBL" id="LEKV01006319">
    <property type="protein sequence ID" value="KVH87027.1"/>
    <property type="molecule type" value="Genomic_DNA"/>
</dbReference>
<dbReference type="PROSITE" id="PS51294">
    <property type="entry name" value="HTH_MYB"/>
    <property type="match status" value="2"/>
</dbReference>
<keyword evidence="6" id="KW-0539">Nucleus</keyword>
<evidence type="ECO:0000256" key="4">
    <source>
        <dbReference type="ARBA" id="ARBA00023125"/>
    </source>
</evidence>
<keyword evidence="2" id="KW-0677">Repeat</keyword>
<dbReference type="InterPro" id="IPR009057">
    <property type="entry name" value="Homeodomain-like_sf"/>
</dbReference>
<dbReference type="STRING" id="59895.A0A118JRS2"/>
<dbReference type="InterPro" id="IPR001005">
    <property type="entry name" value="SANT/Myb"/>
</dbReference>